<dbReference type="RefSeq" id="WP_377981941.1">
    <property type="nucleotide sequence ID" value="NZ_JBBKXZ010000001.1"/>
</dbReference>
<accession>A0ABW6DB01</accession>
<name>A0ABW6DB01_9BACT</name>
<comment type="caution">
    <text evidence="2">The sequence shown here is derived from an EMBL/GenBank/DDBJ whole genome shotgun (WGS) entry which is preliminary data.</text>
</comment>
<dbReference type="InterPro" id="IPR011037">
    <property type="entry name" value="Pyrv_Knase-like_insert_dom_sf"/>
</dbReference>
<dbReference type="PROSITE" id="PS51340">
    <property type="entry name" value="MOSC"/>
    <property type="match status" value="1"/>
</dbReference>
<evidence type="ECO:0000313" key="3">
    <source>
        <dbReference type="Proteomes" id="UP001598138"/>
    </source>
</evidence>
<dbReference type="InterPro" id="IPR005303">
    <property type="entry name" value="MOCOS_middle"/>
</dbReference>
<evidence type="ECO:0000259" key="1">
    <source>
        <dbReference type="PROSITE" id="PS51340"/>
    </source>
</evidence>
<dbReference type="InterPro" id="IPR005302">
    <property type="entry name" value="MoCF_Sase_C"/>
</dbReference>
<dbReference type="PANTHER" id="PTHR14237">
    <property type="entry name" value="MOLYBDOPTERIN COFACTOR SULFURASE MOSC"/>
    <property type="match status" value="1"/>
</dbReference>
<sequence length="275" mass="30554">MMSIPVISQLIIFPIKSLGPVALQQAEVDALGLVGDRRFMLVSDSGQFITQRTRPDLTRFALKLYGSDYLIMDQVTKNHRVLAVNPALGDWVDVTLWDDAIRVREVADGISVWFSELLHESVRLVQIQSEAPREIQAKYQTQGSQQSSFADSLPILVASEASYQAVGRQLGSSFDWMRFRANIIISGVEAFEEDTWSEFTLGPVRLMGAKPCARCQLVNVEPSSGEVDTTMLAALSTFRKVENKVYFGQQAVPVVLGRLSVGDEIHVEKSKDALF</sequence>
<organism evidence="2 3">
    <name type="scientific">Aquirufa avitistagni</name>
    <dbReference type="NCBI Taxonomy" id="3104728"/>
    <lineage>
        <taxon>Bacteria</taxon>
        <taxon>Pseudomonadati</taxon>
        <taxon>Bacteroidota</taxon>
        <taxon>Cytophagia</taxon>
        <taxon>Cytophagales</taxon>
        <taxon>Flectobacillaceae</taxon>
        <taxon>Aquirufa</taxon>
    </lineage>
</organism>
<dbReference type="SUPFAM" id="SSF141673">
    <property type="entry name" value="MOSC N-terminal domain-like"/>
    <property type="match status" value="1"/>
</dbReference>
<dbReference type="SUPFAM" id="SSF50800">
    <property type="entry name" value="PK beta-barrel domain-like"/>
    <property type="match status" value="1"/>
</dbReference>
<reference evidence="2 3" key="1">
    <citation type="submission" date="2024-03" db="EMBL/GenBank/DDBJ databases">
        <title>Aquirufa genome sequencing.</title>
        <authorList>
            <person name="Pitt A."/>
            <person name="Hahn M.W."/>
        </authorList>
    </citation>
    <scope>NUCLEOTIDE SEQUENCE [LARGE SCALE GENOMIC DNA]</scope>
    <source>
        <strain evidence="2 3">OSTEICH-129V</strain>
    </source>
</reference>
<feature type="domain" description="MOSC" evidence="1">
    <location>
        <begin position="122"/>
        <end position="268"/>
    </location>
</feature>
<dbReference type="Pfam" id="PF03473">
    <property type="entry name" value="MOSC"/>
    <property type="match status" value="1"/>
</dbReference>
<protein>
    <submittedName>
        <fullName evidence="2">MOSC N-terminal beta barrel domain-containing protein</fullName>
    </submittedName>
</protein>
<dbReference type="EMBL" id="JBBKXZ010000001">
    <property type="protein sequence ID" value="MFD3393315.1"/>
    <property type="molecule type" value="Genomic_DNA"/>
</dbReference>
<dbReference type="Proteomes" id="UP001598138">
    <property type="component" value="Unassembled WGS sequence"/>
</dbReference>
<evidence type="ECO:0000313" key="2">
    <source>
        <dbReference type="EMBL" id="MFD3393315.1"/>
    </source>
</evidence>
<gene>
    <name evidence="2" type="ORF">U0R10_01650</name>
</gene>
<dbReference type="Pfam" id="PF03476">
    <property type="entry name" value="MOSC_N"/>
    <property type="match status" value="1"/>
</dbReference>
<proteinExistence type="predicted"/>
<dbReference type="PANTHER" id="PTHR14237:SF19">
    <property type="entry name" value="MITOCHONDRIAL AMIDOXIME REDUCING COMPONENT 1"/>
    <property type="match status" value="1"/>
</dbReference>
<keyword evidence="3" id="KW-1185">Reference proteome</keyword>